<dbReference type="EMBL" id="KC954774">
    <property type="protein sequence ID" value="AIA64652.1"/>
    <property type="molecule type" value="Genomic_DNA"/>
</dbReference>
<proteinExistence type="predicted"/>
<name>A0A060AM02_9CAUD</name>
<sequence>MAKLTKPQQKFLLAALGGDHNRDLKGKVQDNLASQGLIRYLPPFGWVLTAEGGEIARELEARRAD</sequence>
<protein>
    <submittedName>
        <fullName evidence="1">Uncharacterized protein</fullName>
    </submittedName>
</protein>
<dbReference type="GeneID" id="19686873"/>
<dbReference type="RefSeq" id="YP_009042359.1">
    <property type="nucleotide sequence ID" value="NC_024354.1"/>
</dbReference>
<keyword evidence="2" id="KW-1185">Reference proteome</keyword>
<dbReference type="Proteomes" id="UP000026984">
    <property type="component" value="Segment"/>
</dbReference>
<evidence type="ECO:0000313" key="1">
    <source>
        <dbReference type="EMBL" id="AIA64652.1"/>
    </source>
</evidence>
<reference evidence="1 2" key="1">
    <citation type="submission" date="2013-04" db="EMBL/GenBank/DDBJ databases">
        <title>Complete Genome Sequence of Cronobacter sakazakii Bacteriophage CR8.</title>
        <authorList>
            <person name="Kim Y."/>
            <person name="Shin H."/>
            <person name="Ryu S."/>
        </authorList>
    </citation>
    <scope>NUCLEOTIDE SEQUENCE [LARGE SCALE GENOMIC DNA]</scope>
</reference>
<dbReference type="KEGG" id="vg:19686873"/>
<evidence type="ECO:0000313" key="2">
    <source>
        <dbReference type="Proteomes" id="UP000026984"/>
    </source>
</evidence>
<gene>
    <name evidence="1" type="ORF">CR8_122</name>
</gene>
<organism evidence="1 2">
    <name type="scientific">Cronobacter phage CR8</name>
    <dbReference type="NCBI Taxonomy" id="1327934"/>
    <lineage>
        <taxon>Viruses</taxon>
        <taxon>Duplodnaviria</taxon>
        <taxon>Heunggongvirae</taxon>
        <taxon>Uroviricota</taxon>
        <taxon>Caudoviricetes</taxon>
        <taxon>Vequintavirinae</taxon>
        <taxon>Certrevirus</taxon>
        <taxon>Certrevirus CR8</taxon>
    </lineage>
</organism>
<accession>A0A060AM02</accession>